<reference evidence="1" key="1">
    <citation type="journal article" date="2019" name="PLoS Negl. Trop. Dis.">
        <title>Revisiting the worldwide diversity of Leptospira species in the environment.</title>
        <authorList>
            <person name="Vincent A.T."/>
            <person name="Schiettekatte O."/>
            <person name="Bourhy P."/>
            <person name="Veyrier F.J."/>
            <person name="Picardeau M."/>
        </authorList>
    </citation>
    <scope>NUCLEOTIDE SEQUENCE [LARGE SCALE GENOMIC DNA]</scope>
    <source>
        <strain evidence="1">201300427</strain>
    </source>
</reference>
<proteinExistence type="predicted"/>
<protein>
    <submittedName>
        <fullName evidence="1">DUF1564 family protein</fullName>
    </submittedName>
</protein>
<dbReference type="InterPro" id="IPR011458">
    <property type="entry name" value="DUF1564"/>
</dbReference>
<comment type="caution">
    <text evidence="1">The sequence shown here is derived from an EMBL/GenBank/DDBJ whole genome shotgun (WGS) entry which is preliminary data.</text>
</comment>
<dbReference type="EMBL" id="RQHW01000082">
    <property type="protein sequence ID" value="TGN16907.1"/>
    <property type="molecule type" value="Genomic_DNA"/>
</dbReference>
<evidence type="ECO:0000313" key="1">
    <source>
        <dbReference type="EMBL" id="TGN16907.1"/>
    </source>
</evidence>
<dbReference type="RefSeq" id="WP_135762152.1">
    <property type="nucleotide sequence ID" value="NZ_RQHW01000082.1"/>
</dbReference>
<accession>A0A4V3JXM7</accession>
<keyword evidence="2" id="KW-1185">Reference proteome</keyword>
<organism evidence="1 2">
    <name type="scientific">Leptospira idonii</name>
    <dbReference type="NCBI Taxonomy" id="1193500"/>
    <lineage>
        <taxon>Bacteria</taxon>
        <taxon>Pseudomonadati</taxon>
        <taxon>Spirochaetota</taxon>
        <taxon>Spirochaetia</taxon>
        <taxon>Leptospirales</taxon>
        <taxon>Leptospiraceae</taxon>
        <taxon>Leptospira</taxon>
    </lineage>
</organism>
<dbReference type="Pfam" id="PF07600">
    <property type="entry name" value="DUF1564"/>
    <property type="match status" value="1"/>
</dbReference>
<sequence>MKNDEPIVSVITSWNQEVTTISITKPEVNSLYFYERDCTIVTSFLLPPKLLQQLQNPRNVEPSSFSARLRNLLEESAYPIYYGLIPSKREKLTKSYQAPGLELQKVSCRADERELVEMDIMADGLGISRSKLLSLLLSWEEIGWLGIMRAYGIVRDTTTLQMLASHRYLTKAKSFQDPQYRIELCQILARSSPMAYS</sequence>
<gene>
    <name evidence="1" type="ORF">EHS15_18855</name>
</gene>
<evidence type="ECO:0000313" key="2">
    <source>
        <dbReference type="Proteomes" id="UP000298058"/>
    </source>
</evidence>
<name>A0A4V3JXM7_9LEPT</name>
<dbReference type="Proteomes" id="UP000298058">
    <property type="component" value="Unassembled WGS sequence"/>
</dbReference>
<dbReference type="AlphaFoldDB" id="A0A4V3JXM7"/>